<feature type="compositionally biased region" description="Basic and acidic residues" evidence="9">
    <location>
        <begin position="234"/>
        <end position="259"/>
    </location>
</feature>
<feature type="compositionally biased region" description="Basic and acidic residues" evidence="9">
    <location>
        <begin position="480"/>
        <end position="494"/>
    </location>
</feature>
<dbReference type="InterPro" id="IPR009033">
    <property type="entry name" value="Calreticulin/calnexin_P_dom_sf"/>
</dbReference>
<dbReference type="PROSITE" id="PS00804">
    <property type="entry name" value="CALRETICULIN_2"/>
    <property type="match status" value="1"/>
</dbReference>
<dbReference type="EMBL" id="JASCZI010151056">
    <property type="protein sequence ID" value="MED6168152.1"/>
    <property type="molecule type" value="Genomic_DNA"/>
</dbReference>
<dbReference type="Pfam" id="PF00262">
    <property type="entry name" value="Calreticulin"/>
    <property type="match status" value="1"/>
</dbReference>
<feature type="region of interest" description="Disordered" evidence="9">
    <location>
        <begin position="477"/>
        <end position="521"/>
    </location>
</feature>
<feature type="compositionally biased region" description="Acidic residues" evidence="9">
    <location>
        <begin position="260"/>
        <end position="271"/>
    </location>
</feature>
<comment type="caution">
    <text evidence="10">The sequence shown here is derived from an EMBL/GenBank/DDBJ whole genome shotgun (WGS) entry which is preliminary data.</text>
</comment>
<dbReference type="SUPFAM" id="SSF49899">
    <property type="entry name" value="Concanavalin A-like lectins/glucanases"/>
    <property type="match status" value="1"/>
</dbReference>
<dbReference type="PROSITE" id="PS00805">
    <property type="entry name" value="CALRETICULIN_REPEAT"/>
    <property type="match status" value="1"/>
</dbReference>
<evidence type="ECO:0000256" key="1">
    <source>
        <dbReference type="ARBA" id="ARBA00004389"/>
    </source>
</evidence>
<keyword evidence="6 8" id="KW-0472">Membrane</keyword>
<feature type="transmembrane region" description="Helical" evidence="8">
    <location>
        <begin position="452"/>
        <end position="472"/>
    </location>
</feature>
<keyword evidence="7 8" id="KW-0143">Chaperone</keyword>
<organism evidence="10 11">
    <name type="scientific">Stylosanthes scabra</name>
    <dbReference type="NCBI Taxonomy" id="79078"/>
    <lineage>
        <taxon>Eukaryota</taxon>
        <taxon>Viridiplantae</taxon>
        <taxon>Streptophyta</taxon>
        <taxon>Embryophyta</taxon>
        <taxon>Tracheophyta</taxon>
        <taxon>Spermatophyta</taxon>
        <taxon>Magnoliopsida</taxon>
        <taxon>eudicotyledons</taxon>
        <taxon>Gunneridae</taxon>
        <taxon>Pentapetalae</taxon>
        <taxon>rosids</taxon>
        <taxon>fabids</taxon>
        <taxon>Fabales</taxon>
        <taxon>Fabaceae</taxon>
        <taxon>Papilionoideae</taxon>
        <taxon>50 kb inversion clade</taxon>
        <taxon>dalbergioids sensu lato</taxon>
        <taxon>Dalbergieae</taxon>
        <taxon>Pterocarpus clade</taxon>
        <taxon>Stylosanthes</taxon>
    </lineage>
</organism>
<evidence type="ECO:0000256" key="4">
    <source>
        <dbReference type="ARBA" id="ARBA00022824"/>
    </source>
</evidence>
<sequence>MEERNRTSLGIFTLLFILISISSFHLLRASDDPDDADDAIFYESFDENFEGRWTVSNKDDYNGVWKHEKSEGHDDYGLLVSEKARKYAIVKELKEPVTLKDETVVLQFEVRLQNGLECGGAYLKYLRPQGVGWTPKEFDNESPYTIMFGPDKCGNTNKVHFIIKHKNPKSGKYVEHHLKNPPSVPSDKLTHVYTAILKPNNGLRVLVDGEVKKKANFLSSDDFEPPLIPPKTIPDPDDKKPEDWDERAKIPDPDAVKPDDWDEDAPVEILDEEAKKPEGWLDDEPEEIDDPEATKPEDWDDEEDGEWEAPKIDNPKCDSAPGCGEWKRPMKKNPAYKGKWHAPLIDNPDYKGIWKPRDIPNPDYFELEKPDFEPIAAIGIEIWTMQDGILFDNILIANDDEEEDSDGGSAFLADLQAKVFELLYKIADIPFLSDYKFKLHDLIEKGEKQPNLTMGILVAIVVVLLTIFFKLISGGKKKPARVEKPRPASKESKAHQSGSDNEDSEKEETSAAAPRRRIRRD</sequence>
<evidence type="ECO:0000313" key="10">
    <source>
        <dbReference type="EMBL" id="MED6168152.1"/>
    </source>
</evidence>
<evidence type="ECO:0000256" key="8">
    <source>
        <dbReference type="RuleBase" id="RU362126"/>
    </source>
</evidence>
<feature type="region of interest" description="Disordered" evidence="9">
    <location>
        <begin position="218"/>
        <end position="324"/>
    </location>
</feature>
<evidence type="ECO:0000256" key="6">
    <source>
        <dbReference type="ARBA" id="ARBA00023136"/>
    </source>
</evidence>
<feature type="compositionally biased region" description="Acidic residues" evidence="9">
    <location>
        <begin position="298"/>
        <end position="307"/>
    </location>
</feature>
<keyword evidence="3 8" id="KW-0812">Transmembrane</keyword>
<dbReference type="InterPro" id="IPR001580">
    <property type="entry name" value="Calret/calnex"/>
</dbReference>
<comment type="similarity">
    <text evidence="2 8">Belongs to the calreticulin family.</text>
</comment>
<reference evidence="10 11" key="1">
    <citation type="journal article" date="2023" name="Plants (Basel)">
        <title>Bridging the Gap: Combining Genomics and Transcriptomics Approaches to Understand Stylosanthes scabra, an Orphan Legume from the Brazilian Caatinga.</title>
        <authorList>
            <person name="Ferreira-Neto J.R.C."/>
            <person name="da Silva M.D."/>
            <person name="Binneck E."/>
            <person name="de Melo N.F."/>
            <person name="da Silva R.H."/>
            <person name="de Melo A.L.T.M."/>
            <person name="Pandolfi V."/>
            <person name="Bustamante F.O."/>
            <person name="Brasileiro-Vidal A.C."/>
            <person name="Benko-Iseppon A.M."/>
        </authorList>
    </citation>
    <scope>NUCLEOTIDE SEQUENCE [LARGE SCALE GENOMIC DNA]</scope>
    <source>
        <tissue evidence="10">Leaves</tissue>
    </source>
</reference>
<dbReference type="PROSITE" id="PS00803">
    <property type="entry name" value="CALRETICULIN_1"/>
    <property type="match status" value="1"/>
</dbReference>
<keyword evidence="5 8" id="KW-1133">Transmembrane helix</keyword>
<feature type="signal peptide" evidence="8">
    <location>
        <begin position="1"/>
        <end position="29"/>
    </location>
</feature>
<feature type="chain" id="PRO_5045013905" description="Calnexin homolog" evidence="8">
    <location>
        <begin position="30"/>
        <end position="521"/>
    </location>
</feature>
<keyword evidence="8" id="KW-0732">Signal</keyword>
<gene>
    <name evidence="10" type="ORF">PIB30_009373</name>
</gene>
<protein>
    <recommendedName>
        <fullName evidence="12">Calnexin homolog</fullName>
    </recommendedName>
</protein>
<evidence type="ECO:0000256" key="5">
    <source>
        <dbReference type="ARBA" id="ARBA00022989"/>
    </source>
</evidence>
<proteinExistence type="inferred from homology"/>
<comment type="subcellular location">
    <subcellularLocation>
        <location evidence="1">Endoplasmic reticulum membrane</location>
        <topology evidence="1">Single-pass membrane protein</topology>
    </subcellularLocation>
</comment>
<evidence type="ECO:0000256" key="2">
    <source>
        <dbReference type="ARBA" id="ARBA00010983"/>
    </source>
</evidence>
<dbReference type="PRINTS" id="PR00626">
    <property type="entry name" value="CALRETICULIN"/>
</dbReference>
<evidence type="ECO:0008006" key="12">
    <source>
        <dbReference type="Google" id="ProtNLM"/>
    </source>
</evidence>
<evidence type="ECO:0000313" key="11">
    <source>
        <dbReference type="Proteomes" id="UP001341840"/>
    </source>
</evidence>
<dbReference type="PANTHER" id="PTHR11073:SF1">
    <property type="entry name" value="CALNEXIN 14D-RELATED"/>
    <property type="match status" value="1"/>
</dbReference>
<name>A0ABU6V420_9FABA</name>
<evidence type="ECO:0000256" key="7">
    <source>
        <dbReference type="ARBA" id="ARBA00023186"/>
    </source>
</evidence>
<keyword evidence="11" id="KW-1185">Reference proteome</keyword>
<evidence type="ECO:0000256" key="9">
    <source>
        <dbReference type="SAM" id="MobiDB-lite"/>
    </source>
</evidence>
<keyword evidence="4 8" id="KW-0256">Endoplasmic reticulum</keyword>
<feature type="compositionally biased region" description="Acidic residues" evidence="9">
    <location>
        <begin position="280"/>
        <end position="291"/>
    </location>
</feature>
<dbReference type="InterPro" id="IPR013320">
    <property type="entry name" value="ConA-like_dom_sf"/>
</dbReference>
<dbReference type="PANTHER" id="PTHR11073">
    <property type="entry name" value="CALRETICULIN AND CALNEXIN"/>
    <property type="match status" value="1"/>
</dbReference>
<evidence type="ECO:0000256" key="3">
    <source>
        <dbReference type="ARBA" id="ARBA00022692"/>
    </source>
</evidence>
<dbReference type="SUPFAM" id="SSF63887">
    <property type="entry name" value="P-domain of calnexin/calreticulin"/>
    <property type="match status" value="1"/>
</dbReference>
<dbReference type="Gene3D" id="2.60.120.200">
    <property type="match status" value="1"/>
</dbReference>
<dbReference type="InterPro" id="IPR018124">
    <property type="entry name" value="Calret/calnex_CS"/>
</dbReference>
<dbReference type="Proteomes" id="UP001341840">
    <property type="component" value="Unassembled WGS sequence"/>
</dbReference>
<dbReference type="Gene3D" id="2.10.250.10">
    <property type="entry name" value="Calreticulin/calnexin, P domain"/>
    <property type="match status" value="1"/>
</dbReference>
<accession>A0ABU6V420</accession>